<evidence type="ECO:0000313" key="5">
    <source>
        <dbReference type="Proteomes" id="UP000268857"/>
    </source>
</evidence>
<keyword evidence="2" id="KW-0378">Hydrolase</keyword>
<dbReference type="InterPro" id="IPR036412">
    <property type="entry name" value="HAD-like_sf"/>
</dbReference>
<keyword evidence="5" id="KW-1185">Reference proteome</keyword>
<dbReference type="Gene3D" id="3.40.50.1000">
    <property type="entry name" value="HAD superfamily/HAD-like"/>
    <property type="match status" value="1"/>
</dbReference>
<evidence type="ECO:0008006" key="6">
    <source>
        <dbReference type="Google" id="ProtNLM"/>
    </source>
</evidence>
<protein>
    <recommendedName>
        <fullName evidence="6">Haloacid dehalogenase</fullName>
    </recommendedName>
</protein>
<dbReference type="SUPFAM" id="SSF56784">
    <property type="entry name" value="HAD-like"/>
    <property type="match status" value="1"/>
</dbReference>
<name>A0A3S1A0L3_CHLFR</name>
<dbReference type="OrthoDB" id="9809962at2"/>
<evidence type="ECO:0000313" key="4">
    <source>
        <dbReference type="EMBL" id="RUR76748.1"/>
    </source>
</evidence>
<dbReference type="InterPro" id="IPR051400">
    <property type="entry name" value="HAD-like_hydrolase"/>
</dbReference>
<dbReference type="SFLD" id="SFLDS00003">
    <property type="entry name" value="Haloacid_Dehalogenase"/>
    <property type="match status" value="1"/>
</dbReference>
<gene>
    <name evidence="4" type="ORF">PCC6912_41520</name>
</gene>
<evidence type="ECO:0000256" key="1">
    <source>
        <dbReference type="ARBA" id="ARBA00001946"/>
    </source>
</evidence>
<dbReference type="STRING" id="211165.GCA_000317285_02623"/>
<dbReference type="SFLD" id="SFLDG01129">
    <property type="entry name" value="C1.5:_HAD__Beta-PGM__Phosphata"/>
    <property type="match status" value="1"/>
</dbReference>
<dbReference type="InterPro" id="IPR041492">
    <property type="entry name" value="HAD_2"/>
</dbReference>
<dbReference type="GO" id="GO:0044281">
    <property type="term" value="P:small molecule metabolic process"/>
    <property type="evidence" value="ECO:0007669"/>
    <property type="project" value="UniProtKB-ARBA"/>
</dbReference>
<dbReference type="AlphaFoldDB" id="A0A3S1A0L3"/>
<dbReference type="GO" id="GO:0016787">
    <property type="term" value="F:hydrolase activity"/>
    <property type="evidence" value="ECO:0007669"/>
    <property type="project" value="UniProtKB-KW"/>
</dbReference>
<dbReference type="NCBIfam" id="TIGR01549">
    <property type="entry name" value="HAD-SF-IA-v1"/>
    <property type="match status" value="1"/>
</dbReference>
<dbReference type="InterPro" id="IPR006439">
    <property type="entry name" value="HAD-SF_hydro_IA"/>
</dbReference>
<dbReference type="EMBL" id="RSCJ01000019">
    <property type="protein sequence ID" value="RUR76748.1"/>
    <property type="molecule type" value="Genomic_DNA"/>
</dbReference>
<evidence type="ECO:0000256" key="2">
    <source>
        <dbReference type="ARBA" id="ARBA00022801"/>
    </source>
</evidence>
<dbReference type="PANTHER" id="PTHR46470">
    <property type="entry name" value="N-ACYLNEURAMINATE-9-PHOSPHATASE"/>
    <property type="match status" value="1"/>
</dbReference>
<comment type="cofactor">
    <cofactor evidence="1">
        <name>Mg(2+)</name>
        <dbReference type="ChEBI" id="CHEBI:18420"/>
    </cofactor>
</comment>
<accession>A0A3S1A0L3</accession>
<dbReference type="Pfam" id="PF13419">
    <property type="entry name" value="HAD_2"/>
    <property type="match status" value="1"/>
</dbReference>
<organism evidence="4 5">
    <name type="scientific">Chlorogloeopsis fritschii PCC 6912</name>
    <dbReference type="NCBI Taxonomy" id="211165"/>
    <lineage>
        <taxon>Bacteria</taxon>
        <taxon>Bacillati</taxon>
        <taxon>Cyanobacteriota</taxon>
        <taxon>Cyanophyceae</taxon>
        <taxon>Nostocales</taxon>
        <taxon>Chlorogloeopsidaceae</taxon>
        <taxon>Chlorogloeopsis</taxon>
    </lineage>
</organism>
<comment type="caution">
    <text evidence="4">The sequence shown here is derived from an EMBL/GenBank/DDBJ whole genome shotgun (WGS) entry which is preliminary data.</text>
</comment>
<evidence type="ECO:0000256" key="3">
    <source>
        <dbReference type="ARBA" id="ARBA00022842"/>
    </source>
</evidence>
<proteinExistence type="predicted"/>
<dbReference type="InterPro" id="IPR023214">
    <property type="entry name" value="HAD_sf"/>
</dbReference>
<keyword evidence="3" id="KW-0460">Magnesium</keyword>
<dbReference type="Proteomes" id="UP000268857">
    <property type="component" value="Unassembled WGS sequence"/>
</dbReference>
<dbReference type="Gene3D" id="1.20.120.710">
    <property type="entry name" value="Haloacid dehalogenase hydrolase-like domain"/>
    <property type="match status" value="1"/>
</dbReference>
<sequence length="236" mass="26748">MGFLDKFDAILLDMGDTFMFECDRFSELEDFGKTYRNHGGNLLSNLQVESIIVQVFNQMGNDYNNPEYYESFPSLKSYIVKIINENSLPISEIDLLEQVFTKHEIGIIPNTYAAAISQLRKTHKLGVVSNIWCKSEFCLQEFHRVGIRDLFETIIFSSDYGIIKPSPLIFQKAIENIGVNKSKIVFIGDNLLFDIAGSKAVGLSAIWINSNNQPLSPTIPTPDLVIQDLRNLLENE</sequence>
<dbReference type="RefSeq" id="WP_016876356.1">
    <property type="nucleotide sequence ID" value="NZ_AJLN01000074.1"/>
</dbReference>
<reference evidence="4 5" key="1">
    <citation type="journal article" date="2019" name="Genome Biol. Evol.">
        <title>Day and night: Metabolic profiles and evolutionary relationships of six axenic non-marine cyanobacteria.</title>
        <authorList>
            <person name="Will S.E."/>
            <person name="Henke P."/>
            <person name="Boedeker C."/>
            <person name="Huang S."/>
            <person name="Brinkmann H."/>
            <person name="Rohde M."/>
            <person name="Jarek M."/>
            <person name="Friedl T."/>
            <person name="Seufert S."/>
            <person name="Schumacher M."/>
            <person name="Overmann J."/>
            <person name="Neumann-Schaal M."/>
            <person name="Petersen J."/>
        </authorList>
    </citation>
    <scope>NUCLEOTIDE SEQUENCE [LARGE SCALE GENOMIC DNA]</scope>
    <source>
        <strain evidence="4 5">PCC 6912</strain>
    </source>
</reference>